<dbReference type="InterPro" id="IPR000771">
    <property type="entry name" value="FBA_II"/>
</dbReference>
<accession>A0A554LI88</accession>
<feature type="binding site" evidence="2">
    <location>
        <begin position="201"/>
        <end position="204"/>
    </location>
    <ligand>
        <name>dihydroxyacetone phosphate</name>
        <dbReference type="ChEBI" id="CHEBI:57642"/>
    </ligand>
</feature>
<dbReference type="EMBL" id="VMGK01000020">
    <property type="protein sequence ID" value="TSC92572.1"/>
    <property type="molecule type" value="Genomic_DNA"/>
</dbReference>
<dbReference type="SUPFAM" id="SSF51569">
    <property type="entry name" value="Aldolase"/>
    <property type="match status" value="1"/>
</dbReference>
<gene>
    <name evidence="4" type="ORF">CEN89_614</name>
</gene>
<feature type="active site" description="Proton donor" evidence="1">
    <location>
        <position position="54"/>
    </location>
</feature>
<evidence type="ECO:0000313" key="4">
    <source>
        <dbReference type="EMBL" id="TSC92572.1"/>
    </source>
</evidence>
<evidence type="ECO:0000313" key="5">
    <source>
        <dbReference type="Proteomes" id="UP000315689"/>
    </source>
</evidence>
<dbReference type="PIRSF" id="PIRSF001359">
    <property type="entry name" value="F_bP_aldolase_II"/>
    <property type="match status" value="1"/>
</dbReference>
<reference evidence="4 5" key="1">
    <citation type="submission" date="2017-07" db="EMBL/GenBank/DDBJ databases">
        <title>Mechanisms for carbon and nitrogen cycling indicate functional differentiation within the Candidate Phyla Radiation.</title>
        <authorList>
            <person name="Danczak R.E."/>
            <person name="Johnston M.D."/>
            <person name="Kenah C."/>
            <person name="Slattery M."/>
            <person name="Wrighton K.C."/>
            <person name="Wilkins M.J."/>
        </authorList>
    </citation>
    <scope>NUCLEOTIDE SEQUENCE [LARGE SCALE GENOMIC DNA]</scope>
    <source>
        <strain evidence="4">Licking1014_7</strain>
    </source>
</reference>
<keyword evidence="3" id="KW-0862">Zinc</keyword>
<evidence type="ECO:0000256" key="1">
    <source>
        <dbReference type="PIRSR" id="PIRSR001359-1"/>
    </source>
</evidence>
<dbReference type="Gene3D" id="3.20.20.70">
    <property type="entry name" value="Aldolase class I"/>
    <property type="match status" value="1"/>
</dbReference>
<dbReference type="InterPro" id="IPR013785">
    <property type="entry name" value="Aldolase_TIM"/>
</dbReference>
<feature type="binding site" evidence="3">
    <location>
        <position position="151"/>
    </location>
    <ligand>
        <name>Zn(2+)</name>
        <dbReference type="ChEBI" id="CHEBI:29105"/>
        <label>1</label>
        <note>catalytic</note>
    </ligand>
</feature>
<feature type="binding site" evidence="3">
    <location>
        <position position="76"/>
    </location>
    <ligand>
        <name>Zn(2+)</name>
        <dbReference type="ChEBI" id="CHEBI:29105"/>
        <label>2</label>
    </ligand>
</feature>
<name>A0A554LI88_9BACT</name>
<organism evidence="4 5">
    <name type="scientific">Candidatus Berkelbacteria bacterium Licking1014_7</name>
    <dbReference type="NCBI Taxonomy" id="2017147"/>
    <lineage>
        <taxon>Bacteria</taxon>
        <taxon>Candidatus Berkelbacteria</taxon>
    </lineage>
</organism>
<comment type="caution">
    <text evidence="4">The sequence shown here is derived from an EMBL/GenBank/DDBJ whole genome shotgun (WGS) entry which is preliminary data.</text>
</comment>
<dbReference type="GO" id="GO:0016832">
    <property type="term" value="F:aldehyde-lyase activity"/>
    <property type="evidence" value="ECO:0007669"/>
    <property type="project" value="InterPro"/>
</dbReference>
<dbReference type="CDD" id="cd00947">
    <property type="entry name" value="TBP_aldolase_IIB"/>
    <property type="match status" value="1"/>
</dbReference>
<dbReference type="PANTHER" id="PTHR30304">
    <property type="entry name" value="D-TAGATOSE-1,6-BISPHOSPHATE ALDOLASE"/>
    <property type="match status" value="1"/>
</dbReference>
<dbReference type="NCBIfam" id="TIGR00167">
    <property type="entry name" value="cbbA"/>
    <property type="match status" value="1"/>
</dbReference>
<dbReference type="PANTHER" id="PTHR30304:SF0">
    <property type="entry name" value="D-TAGATOSE-1,6-BISPHOSPHATE ALDOLASE SUBUNIT GATY-RELATED"/>
    <property type="match status" value="1"/>
</dbReference>
<proteinExistence type="predicted"/>
<dbReference type="GO" id="GO:0005975">
    <property type="term" value="P:carbohydrate metabolic process"/>
    <property type="evidence" value="ECO:0007669"/>
    <property type="project" value="InterPro"/>
</dbReference>
<feature type="binding site" evidence="3">
    <location>
        <position position="179"/>
    </location>
    <ligand>
        <name>Zn(2+)</name>
        <dbReference type="ChEBI" id="CHEBI:29105"/>
        <label>1</label>
        <note>catalytic</note>
    </ligand>
</feature>
<evidence type="ECO:0000256" key="2">
    <source>
        <dbReference type="PIRSR" id="PIRSR001359-2"/>
    </source>
</evidence>
<dbReference type="Proteomes" id="UP000315689">
    <property type="component" value="Unassembled WGS sequence"/>
</dbReference>
<evidence type="ECO:0000256" key="3">
    <source>
        <dbReference type="PIRSR" id="PIRSR001359-3"/>
    </source>
</evidence>
<dbReference type="Pfam" id="PF01116">
    <property type="entry name" value="F_bP_aldolase"/>
    <property type="match status" value="1"/>
</dbReference>
<feature type="binding site" evidence="3">
    <location>
        <position position="55"/>
    </location>
    <ligand>
        <name>Zn(2+)</name>
        <dbReference type="ChEBI" id="CHEBI:29105"/>
        <label>1</label>
        <note>catalytic</note>
    </ligand>
</feature>
<feature type="binding site" evidence="2">
    <location>
        <position position="152"/>
    </location>
    <ligand>
        <name>dihydroxyacetone phosphate</name>
        <dbReference type="ChEBI" id="CHEBI:57642"/>
    </ligand>
</feature>
<comment type="cofactor">
    <cofactor evidence="3">
        <name>Zn(2+)</name>
        <dbReference type="ChEBI" id="CHEBI:29105"/>
    </cofactor>
    <text evidence="3">Binds 2 Zn(2+) ions per subunit. One is catalytic and the other provides a structural contribution.</text>
</comment>
<sequence>MAQGIADGAVEMKSPVIFGVSEKAIEYAGIENIVDIVKNLSEQNPKIPVVLHLDHGKTLEICQRAIEAGFTSVMIDGSSRQFQDNIDLTKKVVGYARKYKVSVEGELGIVGKSKIKNQKSKIIIFPTGKQAKEFVEKTGVDALAVGLGTAHGLPIKDERIHFDVLEEVASVVKIPLVLHGGSNLPLDQVQKAIKMGISKVNIDTEIRQVFTGAVRKDLKDKAVFDPREYLGDAREAVRKQVIKKIGELR</sequence>
<feature type="binding site" evidence="3">
    <location>
        <position position="106"/>
    </location>
    <ligand>
        <name>Zn(2+)</name>
        <dbReference type="ChEBI" id="CHEBI:29105"/>
        <label>2</label>
    </ligand>
</feature>
<dbReference type="AlphaFoldDB" id="A0A554LI88"/>
<dbReference type="InterPro" id="IPR050246">
    <property type="entry name" value="Class_II_FBP_aldolase"/>
</dbReference>
<dbReference type="GO" id="GO:0008270">
    <property type="term" value="F:zinc ion binding"/>
    <property type="evidence" value="ECO:0007669"/>
    <property type="project" value="InterPro"/>
</dbReference>
<protein>
    <submittedName>
        <fullName evidence="4">Fructose-bisphosphate aldolase, class II</fullName>
    </submittedName>
</protein>
<feature type="binding site" evidence="2">
    <location>
        <begin position="180"/>
        <end position="182"/>
    </location>
    <ligand>
        <name>dihydroxyacetone phosphate</name>
        <dbReference type="ChEBI" id="CHEBI:57642"/>
    </ligand>
</feature>
<keyword evidence="3" id="KW-0479">Metal-binding</keyword>